<dbReference type="Proteomes" id="UP001168821">
    <property type="component" value="Unassembled WGS sequence"/>
</dbReference>
<name>A0AA38MES9_9CUCU</name>
<dbReference type="Gene3D" id="1.25.40.10">
    <property type="entry name" value="Tetratricopeptide repeat domain"/>
    <property type="match status" value="1"/>
</dbReference>
<dbReference type="AlphaFoldDB" id="A0AA38MES9"/>
<evidence type="ECO:0000259" key="6">
    <source>
        <dbReference type="Pfam" id="PF13877"/>
    </source>
</evidence>
<keyword evidence="2" id="KW-0963">Cytoplasm</keyword>
<keyword evidence="8" id="KW-1185">Reference proteome</keyword>
<dbReference type="GO" id="GO:0005829">
    <property type="term" value="C:cytosol"/>
    <property type="evidence" value="ECO:0007669"/>
    <property type="project" value="TreeGrafter"/>
</dbReference>
<protein>
    <recommendedName>
        <fullName evidence="6">RNA-polymerase II-associated protein 3-like C-terminal domain-containing protein</fullName>
    </recommendedName>
</protein>
<dbReference type="InterPro" id="IPR051982">
    <property type="entry name" value="CiliaryAsmbly_MitoImport"/>
</dbReference>
<evidence type="ECO:0000313" key="8">
    <source>
        <dbReference type="Proteomes" id="UP001168821"/>
    </source>
</evidence>
<proteinExistence type="predicted"/>
<dbReference type="PROSITE" id="PS50005">
    <property type="entry name" value="TPR"/>
    <property type="match status" value="1"/>
</dbReference>
<gene>
    <name evidence="7" type="ORF">Zmor_013643</name>
</gene>
<feature type="repeat" description="TPR" evidence="5">
    <location>
        <begin position="284"/>
        <end position="317"/>
    </location>
</feature>
<evidence type="ECO:0000256" key="2">
    <source>
        <dbReference type="ARBA" id="ARBA00022490"/>
    </source>
</evidence>
<dbReference type="SMART" id="SM00028">
    <property type="entry name" value="TPR"/>
    <property type="match status" value="3"/>
</dbReference>
<dbReference type="InterPro" id="IPR025986">
    <property type="entry name" value="RPAP3-like_C"/>
</dbReference>
<keyword evidence="3" id="KW-0677">Repeat</keyword>
<organism evidence="7 8">
    <name type="scientific">Zophobas morio</name>
    <dbReference type="NCBI Taxonomy" id="2755281"/>
    <lineage>
        <taxon>Eukaryota</taxon>
        <taxon>Metazoa</taxon>
        <taxon>Ecdysozoa</taxon>
        <taxon>Arthropoda</taxon>
        <taxon>Hexapoda</taxon>
        <taxon>Insecta</taxon>
        <taxon>Pterygota</taxon>
        <taxon>Neoptera</taxon>
        <taxon>Endopterygota</taxon>
        <taxon>Coleoptera</taxon>
        <taxon>Polyphaga</taxon>
        <taxon>Cucujiformia</taxon>
        <taxon>Tenebrionidae</taxon>
        <taxon>Zophobas</taxon>
    </lineage>
</organism>
<evidence type="ECO:0000256" key="5">
    <source>
        <dbReference type="PROSITE-ProRule" id="PRU00339"/>
    </source>
</evidence>
<dbReference type="GO" id="GO:0006626">
    <property type="term" value="P:protein targeting to mitochondrion"/>
    <property type="evidence" value="ECO:0007669"/>
    <property type="project" value="TreeGrafter"/>
</dbReference>
<sequence>MVLHSDARKLIEHDESYSKVKSQPLIDKYKIPLQHFEYSYIETCKDGRELERIVQILRSGEEGYFPDLVRCAENRLAVVKPKSKVLRKACPVISKERLTREEKNELTNDLTQWISTVSKDDDELVYFKNRKPGGSLPEVRKTKHKTCEEKKDTPKRISSTDYSKWDKYDPDTEILKMDLEEEKLKKMGRESDKKKSPVKKTVQFKEFTTEVEALREANYEKDAGNEFYKAGDFKEALKHYTNSINIKHTVAGFNNRALVNIKLKRFKSAVDDCHSALAIEPDNFKAFLRKAQALDSLGRHVQALEAIEQAIEVDPNNSLAQELAQKFQKLCGIVPKAATRFVVQEIEKNKEVIIPIPGTSSMSPPHYITCSDGNLQKIKEHTMRANTRSQIVHLISIDSSDVEDDDCCTVNHLKKLCSNENLNNVKNTNKHNEIPPKINNTNIKMIVEMSKNEHHNSDVINTANTDQNTDVKKIKKRLVQEEMKKISMQQILKKDKNAGGEPYVKENECFDILQDIHSPYSFLKAWNSANIDRTLEQHALILKNIDMHRIIEVIGCKLDNTMFSTMIKCLCVHFAVPGEVDRLHHILENIVNLPRFDIISMLMSSEDTNYVNILINFLNQHGKPLSQEGLNKLFNSYCIPYIARGSNPA</sequence>
<reference evidence="7" key="1">
    <citation type="journal article" date="2023" name="G3 (Bethesda)">
        <title>Whole genome assemblies of Zophobas morio and Tenebrio molitor.</title>
        <authorList>
            <person name="Kaur S."/>
            <person name="Stinson S.A."/>
            <person name="diCenzo G.C."/>
        </authorList>
    </citation>
    <scope>NUCLEOTIDE SEQUENCE</scope>
    <source>
        <strain evidence="7">QUZm001</strain>
    </source>
</reference>
<dbReference type="PANTHER" id="PTHR45984">
    <property type="entry name" value="RNA (RNA) POLYMERASE II ASSOCIATED PROTEIN HOMOLOG"/>
    <property type="match status" value="1"/>
</dbReference>
<evidence type="ECO:0000256" key="3">
    <source>
        <dbReference type="ARBA" id="ARBA00022737"/>
    </source>
</evidence>
<evidence type="ECO:0000256" key="4">
    <source>
        <dbReference type="ARBA" id="ARBA00022803"/>
    </source>
</evidence>
<evidence type="ECO:0000256" key="1">
    <source>
        <dbReference type="ARBA" id="ARBA00004496"/>
    </source>
</evidence>
<keyword evidence="4 5" id="KW-0802">TPR repeat</keyword>
<evidence type="ECO:0000313" key="7">
    <source>
        <dbReference type="EMBL" id="KAJ3654455.1"/>
    </source>
</evidence>
<dbReference type="Pfam" id="PF14559">
    <property type="entry name" value="TPR_19"/>
    <property type="match status" value="1"/>
</dbReference>
<dbReference type="GO" id="GO:0005739">
    <property type="term" value="C:mitochondrion"/>
    <property type="evidence" value="ECO:0007669"/>
    <property type="project" value="TreeGrafter"/>
</dbReference>
<comment type="subcellular location">
    <subcellularLocation>
        <location evidence="1">Cytoplasm</location>
    </subcellularLocation>
</comment>
<dbReference type="InterPro" id="IPR011990">
    <property type="entry name" value="TPR-like_helical_dom_sf"/>
</dbReference>
<dbReference type="InterPro" id="IPR019734">
    <property type="entry name" value="TPR_rpt"/>
</dbReference>
<dbReference type="EMBL" id="JALNTZ010000004">
    <property type="protein sequence ID" value="KAJ3654455.1"/>
    <property type="molecule type" value="Genomic_DNA"/>
</dbReference>
<dbReference type="Pfam" id="PF13877">
    <property type="entry name" value="RPAP3_C"/>
    <property type="match status" value="1"/>
</dbReference>
<comment type="caution">
    <text evidence="7">The sequence shown here is derived from an EMBL/GenBank/DDBJ whole genome shotgun (WGS) entry which is preliminary data.</text>
</comment>
<feature type="domain" description="RNA-polymerase II-associated protein 3-like C-terminal" evidence="6">
    <location>
        <begin position="517"/>
        <end position="607"/>
    </location>
</feature>
<dbReference type="PANTHER" id="PTHR45984:SF1">
    <property type="entry name" value="SPAG1 AXONEMAL DYNEIN ASSEMBLY FACTOR"/>
    <property type="match status" value="1"/>
</dbReference>
<accession>A0AA38MES9</accession>
<dbReference type="SUPFAM" id="SSF48452">
    <property type="entry name" value="TPR-like"/>
    <property type="match status" value="1"/>
</dbReference>
<dbReference type="GO" id="GO:0031072">
    <property type="term" value="F:heat shock protein binding"/>
    <property type="evidence" value="ECO:0007669"/>
    <property type="project" value="TreeGrafter"/>
</dbReference>